<accession>A0ABX7NAW3</accession>
<gene>
    <name evidence="1" type="ORF">JY572_34825</name>
</gene>
<reference evidence="1 2" key="1">
    <citation type="submission" date="2021-02" db="EMBL/GenBank/DDBJ databases">
        <title>De Novo genome assembly of isolated myxobacteria.</title>
        <authorList>
            <person name="Stevens D.C."/>
        </authorList>
    </citation>
    <scope>NUCLEOTIDE SEQUENCE [LARGE SCALE GENOMIC DNA]</scope>
    <source>
        <strain evidence="1 2">SCHIC003</strain>
    </source>
</reference>
<dbReference type="Proteomes" id="UP000663090">
    <property type="component" value="Chromosome"/>
</dbReference>
<proteinExistence type="predicted"/>
<name>A0ABX7NAW3_9BACT</name>
<dbReference type="EMBL" id="CP071091">
    <property type="protein sequence ID" value="QSQ13463.1"/>
    <property type="molecule type" value="Genomic_DNA"/>
</dbReference>
<organism evidence="1 2">
    <name type="scientific">Myxococcus landrumensis</name>
    <dbReference type="NCBI Taxonomy" id="2813577"/>
    <lineage>
        <taxon>Bacteria</taxon>
        <taxon>Pseudomonadati</taxon>
        <taxon>Myxococcota</taxon>
        <taxon>Myxococcia</taxon>
        <taxon>Myxococcales</taxon>
        <taxon>Cystobacterineae</taxon>
        <taxon>Myxococcaceae</taxon>
        <taxon>Myxococcus</taxon>
    </lineage>
</organism>
<evidence type="ECO:0008006" key="3">
    <source>
        <dbReference type="Google" id="ProtNLM"/>
    </source>
</evidence>
<protein>
    <recommendedName>
        <fullName evidence="3">HEAT repeat domain-containing protein</fullName>
    </recommendedName>
</protein>
<sequence>MHVSGYPMMRWHVRKFVWILMALLLPGPVARAYPSLPESLWAMTEASELVVWADVEEVSPLPKDPEILAGLKPPPPDMVDMVARLRIREVWKGEARQGEQLLVHWGESDCPPAPYFEKGHAVVAFLTYSLRKVDDAALSYGTRYPRGPEEVVAYRQAVALAKDAQHIQSQARSVGNRLNLEPMRADWLVRVAAHPATRWEVLYDLLPKTDDAHASSGGRDRAPVRLTRAQREVLVRGFVESPPLDRGLPMMLTALRGHADQKVDQAAARALETVLSQGKPRDWASRAFNLLRERHGEALPPAKESTQEDLVARALRDAASGPSGPGADDEDSLMREWARFKKRHQLKPALLPLPVEPPVAGTGGDTTL</sequence>
<dbReference type="RefSeq" id="WP_206715215.1">
    <property type="nucleotide sequence ID" value="NZ_CP071091.1"/>
</dbReference>
<evidence type="ECO:0000313" key="1">
    <source>
        <dbReference type="EMBL" id="QSQ13463.1"/>
    </source>
</evidence>
<evidence type="ECO:0000313" key="2">
    <source>
        <dbReference type="Proteomes" id="UP000663090"/>
    </source>
</evidence>
<keyword evidence="2" id="KW-1185">Reference proteome</keyword>